<feature type="compositionally biased region" description="Pro residues" evidence="1">
    <location>
        <begin position="987"/>
        <end position="996"/>
    </location>
</feature>
<feature type="compositionally biased region" description="Low complexity" evidence="1">
    <location>
        <begin position="722"/>
        <end position="732"/>
    </location>
</feature>
<feature type="compositionally biased region" description="Polar residues" evidence="1">
    <location>
        <begin position="975"/>
        <end position="984"/>
    </location>
</feature>
<proteinExistence type="predicted"/>
<feature type="compositionally biased region" description="Acidic residues" evidence="1">
    <location>
        <begin position="58"/>
        <end position="73"/>
    </location>
</feature>
<reference evidence="3" key="1">
    <citation type="submission" date="2024-04" db="EMBL/GenBank/DDBJ databases">
        <title>Salinicola lusitanus LLJ914,a marine bacterium isolated from the Okinawa Trough.</title>
        <authorList>
            <person name="Li J."/>
        </authorList>
    </citation>
    <scope>NUCLEOTIDE SEQUENCE [LARGE SCALE GENOMIC DNA]</scope>
</reference>
<feature type="region of interest" description="Disordered" evidence="1">
    <location>
        <begin position="632"/>
        <end position="946"/>
    </location>
</feature>
<feature type="compositionally biased region" description="Low complexity" evidence="1">
    <location>
        <begin position="85"/>
        <end position="106"/>
    </location>
</feature>
<feature type="compositionally biased region" description="Low complexity" evidence="1">
    <location>
        <begin position="632"/>
        <end position="648"/>
    </location>
</feature>
<feature type="compositionally biased region" description="Polar residues" evidence="1">
    <location>
        <begin position="1087"/>
        <end position="1099"/>
    </location>
</feature>
<feature type="compositionally biased region" description="Basic and acidic residues" evidence="1">
    <location>
        <begin position="74"/>
        <end position="83"/>
    </location>
</feature>
<sequence>MAPKKGDSKSAPKKGKSEEPKKAAKDDKKGGKEDKKGGKKAEDPKSKGKSKKPVSESEGSEEDVNSEDESEEEVAPKKADKGKGKAALKGASKAVAVKGPKSSKAAASDEDEEEEDPRKAQMKKGMGAMNLKKMGDVNLKGASKAMLGFAVEGQKKAVMPAKPQPSTAQLKGASKALTSLTGKASPFSMAKPAKPPEKAKPKRNLKSTSRLFLRLSKKKKPAAGNKPTLGASKLFAGLGGKSGDKKSGLSGFSLFGKKDAAKDTDKKTLNLSGLAGKGGKMAAEAKGMGGKFKGLFGKQKQEEGFKTKSKLLGKIAAATNWLTGRFLTMKGHGRLTGIKRGQKRLSFIRRDDKGRPSYYHNQSYDFDADEYEEDYYDDWRPRGFQRRPMHYDPYDPYDPYYPNDPYGEEFDDYYYDDEEWEDEYGFYDEEGTFIMKMNQYDPMNGGYGEFMGQYNDPMMGYVDQSAMYNPYQPSLYVDHAEIEPFYGQEPLTYAVPHPLTTEQFKVPRPQVRMFGQERLDVQTFPPPSQLTPSSAMLPPTSPAIALNNQDMMSDMQYEQPLLPPSSMLQQSQFLPPQTTHFPLSASPSQFPLAPMSPHMISPVYQPSFHPHEQQIYQMAPVAPPAMPPLMRSPVHSPVASPRPVRRSPFPSPHVSRRNKSVRSLAPNSQRASPRFSHRHMDFQAEMETEPHFSPRARRRDPVIRASVTGGPPMSPRERRRSPSPTSSPTQQRKGITGRAQPSLARGRRGNGLQRAPTQRAQSPLTSPLSSPRASFRKRAGRPPSPRLSFRQQPPPDAVPLPSTRPNMFKGRNQTSRLKHSSSPTHSSSQRRSPSLSDRPQSPPRAFRPASPHRPSSTSPSQITRRPLPTRASTRRLRGVGPNRPQVPMGAVKPSPANPYPNRRSRHGPPVTHVAPFRSSIHSGPTSPTAQIAGPPMLARSGSRPTGLVGPHQIGSAQGVFHRPVGRGQPLVRMTRNQSVQSRQSFRAPPPVPPVSPQLPLKHNGPISPQLSMRRLQSHPTSPIPARAASPMHQFSHPPSPLPFRSMSSQMFAQPIQQPQPILPMGSPGPLQSITQHGLTMVEQGQSSMLTNPLPTSQVMSAPLLPSPLSRSSSPLASASSLLGGALQNPYLQSNNTSSTPQQSISPLPEGQQIIPNEQVSQEVNPNVSLGQSNVSKQNTSVFSTAKTSPLLRNSNLFTNVLTPHR</sequence>
<feature type="compositionally biased region" description="Polar residues" evidence="1">
    <location>
        <begin position="755"/>
        <end position="772"/>
    </location>
</feature>
<name>A0AAW0Q5P9_9GOBI</name>
<comment type="caution">
    <text evidence="2">The sequence shown here is derived from an EMBL/GenBank/DDBJ whole genome shotgun (WGS) entry which is preliminary data.</text>
</comment>
<dbReference type="Proteomes" id="UP001460270">
    <property type="component" value="Unassembled WGS sequence"/>
</dbReference>
<feature type="compositionally biased region" description="Polar residues" evidence="1">
    <location>
        <begin position="919"/>
        <end position="929"/>
    </location>
</feature>
<evidence type="ECO:0000256" key="1">
    <source>
        <dbReference type="SAM" id="MobiDB-lite"/>
    </source>
</evidence>
<feature type="region of interest" description="Disordered" evidence="1">
    <location>
        <begin position="1"/>
        <end position="131"/>
    </location>
</feature>
<feature type="region of interest" description="Disordered" evidence="1">
    <location>
        <begin position="975"/>
        <end position="1035"/>
    </location>
</feature>
<evidence type="ECO:0000313" key="2">
    <source>
        <dbReference type="EMBL" id="KAK7939847.1"/>
    </source>
</evidence>
<dbReference type="EMBL" id="JBBPFD010000002">
    <property type="protein sequence ID" value="KAK7939847.1"/>
    <property type="molecule type" value="Genomic_DNA"/>
</dbReference>
<feature type="compositionally biased region" description="Basic and acidic residues" evidence="1">
    <location>
        <begin position="678"/>
        <end position="692"/>
    </location>
</feature>
<dbReference type="AlphaFoldDB" id="A0AAW0Q5P9"/>
<feature type="region of interest" description="Disordered" evidence="1">
    <location>
        <begin position="1087"/>
        <end position="1117"/>
    </location>
</feature>
<feature type="region of interest" description="Disordered" evidence="1">
    <location>
        <begin position="1129"/>
        <end position="1149"/>
    </location>
</feature>
<gene>
    <name evidence="2" type="ORF">WMY93_003173</name>
</gene>
<accession>A0AAW0Q5P9</accession>
<feature type="compositionally biased region" description="Low complexity" evidence="1">
    <location>
        <begin position="1100"/>
        <end position="1117"/>
    </location>
</feature>
<feature type="compositionally biased region" description="Low complexity" evidence="1">
    <location>
        <begin position="820"/>
        <end position="839"/>
    </location>
</feature>
<evidence type="ECO:0000313" key="3">
    <source>
        <dbReference type="Proteomes" id="UP001460270"/>
    </source>
</evidence>
<keyword evidence="3" id="KW-1185">Reference proteome</keyword>
<organism evidence="2 3">
    <name type="scientific">Mugilogobius chulae</name>
    <name type="common">yellowstripe goby</name>
    <dbReference type="NCBI Taxonomy" id="88201"/>
    <lineage>
        <taxon>Eukaryota</taxon>
        <taxon>Metazoa</taxon>
        <taxon>Chordata</taxon>
        <taxon>Craniata</taxon>
        <taxon>Vertebrata</taxon>
        <taxon>Euteleostomi</taxon>
        <taxon>Actinopterygii</taxon>
        <taxon>Neopterygii</taxon>
        <taxon>Teleostei</taxon>
        <taxon>Neoteleostei</taxon>
        <taxon>Acanthomorphata</taxon>
        <taxon>Gobiaria</taxon>
        <taxon>Gobiiformes</taxon>
        <taxon>Gobioidei</taxon>
        <taxon>Gobiidae</taxon>
        <taxon>Gobionellinae</taxon>
        <taxon>Mugilogobius</taxon>
    </lineage>
</organism>
<feature type="compositionally biased region" description="Basic and acidic residues" evidence="1">
    <location>
        <begin position="1"/>
        <end position="46"/>
    </location>
</feature>
<feature type="region of interest" description="Disordered" evidence="1">
    <location>
        <begin position="182"/>
        <end position="208"/>
    </location>
</feature>
<protein>
    <submittedName>
        <fullName evidence="2">Uncharacterized protein</fullName>
    </submittedName>
</protein>
<feature type="compositionally biased region" description="Low complexity" evidence="1">
    <location>
        <begin position="1129"/>
        <end position="1148"/>
    </location>
</feature>
<feature type="compositionally biased region" description="Polar residues" evidence="1">
    <location>
        <begin position="853"/>
        <end position="863"/>
    </location>
</feature>